<keyword evidence="2" id="KW-1185">Reference proteome</keyword>
<gene>
    <name evidence="1" type="ORF">D9619_009923</name>
</gene>
<proteinExistence type="predicted"/>
<accession>A0A8H5BMX4</accession>
<protein>
    <submittedName>
        <fullName evidence="1">Uncharacterized protein</fullName>
    </submittedName>
</protein>
<name>A0A8H5BMX4_9AGAR</name>
<dbReference type="OrthoDB" id="2834207at2759"/>
<dbReference type="Proteomes" id="UP000567179">
    <property type="component" value="Unassembled WGS sequence"/>
</dbReference>
<comment type="caution">
    <text evidence="1">The sequence shown here is derived from an EMBL/GenBank/DDBJ whole genome shotgun (WGS) entry which is preliminary data.</text>
</comment>
<dbReference type="EMBL" id="JAACJJ010000015">
    <property type="protein sequence ID" value="KAF5325087.1"/>
    <property type="molecule type" value="Genomic_DNA"/>
</dbReference>
<sequence length="123" mass="13854">MYTSMNICLAASFSKETSAQSIALWSIDRRPLQLDASPAEVILGLFFTAHRNGKPAQHIRVTYWVYNPADWDINEEHPYGVELTIENTKTGYCTVYTPPGMTTKEILAIPAAQRFWDGEEAVN</sequence>
<evidence type="ECO:0000313" key="1">
    <source>
        <dbReference type="EMBL" id="KAF5325087.1"/>
    </source>
</evidence>
<reference evidence="1 2" key="1">
    <citation type="journal article" date="2020" name="ISME J.">
        <title>Uncovering the hidden diversity of litter-decomposition mechanisms in mushroom-forming fungi.</title>
        <authorList>
            <person name="Floudas D."/>
            <person name="Bentzer J."/>
            <person name="Ahren D."/>
            <person name="Johansson T."/>
            <person name="Persson P."/>
            <person name="Tunlid A."/>
        </authorList>
    </citation>
    <scope>NUCLEOTIDE SEQUENCE [LARGE SCALE GENOMIC DNA]</scope>
    <source>
        <strain evidence="1 2">CBS 101986</strain>
    </source>
</reference>
<dbReference type="AlphaFoldDB" id="A0A8H5BMX4"/>
<organism evidence="1 2">
    <name type="scientific">Psilocybe cf. subviscida</name>
    <dbReference type="NCBI Taxonomy" id="2480587"/>
    <lineage>
        <taxon>Eukaryota</taxon>
        <taxon>Fungi</taxon>
        <taxon>Dikarya</taxon>
        <taxon>Basidiomycota</taxon>
        <taxon>Agaricomycotina</taxon>
        <taxon>Agaricomycetes</taxon>
        <taxon>Agaricomycetidae</taxon>
        <taxon>Agaricales</taxon>
        <taxon>Agaricineae</taxon>
        <taxon>Strophariaceae</taxon>
        <taxon>Psilocybe</taxon>
    </lineage>
</organism>
<evidence type="ECO:0000313" key="2">
    <source>
        <dbReference type="Proteomes" id="UP000567179"/>
    </source>
</evidence>